<dbReference type="Proteomes" id="UP000019277">
    <property type="component" value="Unassembled WGS sequence"/>
</dbReference>
<evidence type="ECO:0000313" key="4">
    <source>
        <dbReference type="Proteomes" id="UP000019277"/>
    </source>
</evidence>
<accession>W7J256</accession>
<reference evidence="3 4" key="1">
    <citation type="journal article" date="2014" name="Genome Announc.">
        <title>Draft Genome Sequence of the Antitrypanosomally Active Sponge-Associated Bacterium Actinokineospora sp. Strain EG49.</title>
        <authorList>
            <person name="Harjes J."/>
            <person name="Ryu T."/>
            <person name="Abdelmohsen U.R."/>
            <person name="Moitinho-Silva L."/>
            <person name="Horn H."/>
            <person name="Ravasi T."/>
            <person name="Hentschel U."/>
        </authorList>
    </citation>
    <scope>NUCLEOTIDE SEQUENCE [LARGE SCALE GENOMIC DNA]</scope>
    <source>
        <strain evidence="3 4">EG49</strain>
    </source>
</reference>
<keyword evidence="2" id="KW-1133">Transmembrane helix</keyword>
<evidence type="ECO:0000256" key="1">
    <source>
        <dbReference type="SAM" id="MobiDB-lite"/>
    </source>
</evidence>
<dbReference type="EMBL" id="AYXG01000054">
    <property type="protein sequence ID" value="EWC63132.1"/>
    <property type="molecule type" value="Genomic_DNA"/>
</dbReference>
<proteinExistence type="predicted"/>
<keyword evidence="4" id="KW-1185">Reference proteome</keyword>
<dbReference type="STRING" id="909613.UO65_1542"/>
<feature type="transmembrane region" description="Helical" evidence="2">
    <location>
        <begin position="39"/>
        <end position="59"/>
    </location>
</feature>
<gene>
    <name evidence="3" type="ORF">UO65_1542</name>
</gene>
<evidence type="ECO:0000256" key="2">
    <source>
        <dbReference type="SAM" id="Phobius"/>
    </source>
</evidence>
<feature type="region of interest" description="Disordered" evidence="1">
    <location>
        <begin position="1"/>
        <end position="32"/>
    </location>
</feature>
<keyword evidence="2" id="KW-0472">Membrane</keyword>
<sequence length="95" mass="10482">MAGRRGSGEWGEEPLEVTRLRESGSIGDPRPFERDGGQVGMLAIRWVCGVALLGLVLAILATGNLWLLIVVAQVLFVATWTATGWRQFLSRDHHR</sequence>
<dbReference type="AlphaFoldDB" id="W7J256"/>
<organism evidence="3 4">
    <name type="scientific">Actinokineospora spheciospongiae</name>
    <dbReference type="NCBI Taxonomy" id="909613"/>
    <lineage>
        <taxon>Bacteria</taxon>
        <taxon>Bacillati</taxon>
        <taxon>Actinomycetota</taxon>
        <taxon>Actinomycetes</taxon>
        <taxon>Pseudonocardiales</taxon>
        <taxon>Pseudonocardiaceae</taxon>
        <taxon>Actinokineospora</taxon>
    </lineage>
</organism>
<comment type="caution">
    <text evidence="3">The sequence shown here is derived from an EMBL/GenBank/DDBJ whole genome shotgun (WGS) entry which is preliminary data.</text>
</comment>
<dbReference type="RefSeq" id="WP_035280011.1">
    <property type="nucleotide sequence ID" value="NZ_AYXG01000054.1"/>
</dbReference>
<keyword evidence="2" id="KW-0812">Transmembrane</keyword>
<protein>
    <submittedName>
        <fullName evidence="3">Uncharacterized protein</fullName>
    </submittedName>
</protein>
<name>W7J256_9PSEU</name>
<feature type="transmembrane region" description="Helical" evidence="2">
    <location>
        <begin position="65"/>
        <end position="85"/>
    </location>
</feature>
<evidence type="ECO:0000313" key="3">
    <source>
        <dbReference type="EMBL" id="EWC63132.1"/>
    </source>
</evidence>